<reference evidence="2 3" key="1">
    <citation type="submission" date="2017-12" db="EMBL/GenBank/DDBJ databases">
        <authorList>
            <consortium name="DOE Joint Genome Institute"/>
            <person name="Haridas S."/>
            <person name="Kjaerbolling I."/>
            <person name="Vesth T.C."/>
            <person name="Frisvad J.C."/>
            <person name="Nybo J.L."/>
            <person name="Theobald S."/>
            <person name="Kuo A."/>
            <person name="Bowyer P."/>
            <person name="Matsuda Y."/>
            <person name="Mondo S."/>
            <person name="Lyhne E.K."/>
            <person name="Kogle M.E."/>
            <person name="Clum A."/>
            <person name="Lipzen A."/>
            <person name="Salamov A."/>
            <person name="Ngan C.Y."/>
            <person name="Daum C."/>
            <person name="Chiniquy J."/>
            <person name="Barry K."/>
            <person name="LaButti K."/>
            <person name="Simmons B.A."/>
            <person name="Magnuson J.K."/>
            <person name="Mortensen U.H."/>
            <person name="Larsen T.O."/>
            <person name="Grigoriev I.V."/>
            <person name="Baker S.E."/>
            <person name="Andersen M.R."/>
            <person name="Nordberg H.P."/>
            <person name="Cantor M.N."/>
            <person name="Hua S.X."/>
        </authorList>
    </citation>
    <scope>NUCLEOTIDE SEQUENCE [LARGE SCALE GENOMIC DNA]</scope>
    <source>
        <strain evidence="2 3">CBS 102.13</strain>
    </source>
</reference>
<accession>A0A2I2FG97</accession>
<dbReference type="AlphaFoldDB" id="A0A2I2FG97"/>
<feature type="compositionally biased region" description="Polar residues" evidence="1">
    <location>
        <begin position="222"/>
        <end position="239"/>
    </location>
</feature>
<organism evidence="2 3">
    <name type="scientific">Aspergillus candidus</name>
    <dbReference type="NCBI Taxonomy" id="41067"/>
    <lineage>
        <taxon>Eukaryota</taxon>
        <taxon>Fungi</taxon>
        <taxon>Dikarya</taxon>
        <taxon>Ascomycota</taxon>
        <taxon>Pezizomycotina</taxon>
        <taxon>Eurotiomycetes</taxon>
        <taxon>Eurotiomycetidae</taxon>
        <taxon>Eurotiales</taxon>
        <taxon>Aspergillaceae</taxon>
        <taxon>Aspergillus</taxon>
        <taxon>Aspergillus subgen. Circumdati</taxon>
    </lineage>
</organism>
<dbReference type="OrthoDB" id="4508695at2759"/>
<evidence type="ECO:0000313" key="2">
    <source>
        <dbReference type="EMBL" id="PLB39640.1"/>
    </source>
</evidence>
<name>A0A2I2FG97_ASPCN</name>
<evidence type="ECO:0000256" key="1">
    <source>
        <dbReference type="SAM" id="MobiDB-lite"/>
    </source>
</evidence>
<dbReference type="RefSeq" id="XP_024673652.1">
    <property type="nucleotide sequence ID" value="XM_024816233.1"/>
</dbReference>
<evidence type="ECO:0000313" key="3">
    <source>
        <dbReference type="Proteomes" id="UP000234585"/>
    </source>
</evidence>
<dbReference type="GeneID" id="36523393"/>
<feature type="region of interest" description="Disordered" evidence="1">
    <location>
        <begin position="216"/>
        <end position="239"/>
    </location>
</feature>
<proteinExistence type="predicted"/>
<protein>
    <submittedName>
        <fullName evidence="2">Uncharacterized protein</fullName>
    </submittedName>
</protein>
<dbReference type="Proteomes" id="UP000234585">
    <property type="component" value="Unassembled WGS sequence"/>
</dbReference>
<gene>
    <name evidence="2" type="ORF">BDW47DRAFT_124326</name>
</gene>
<sequence>MIEPSVTSHALPFSSMPPGRVSIQFQYSLADENWEAKACQQFFEAATAPMRCGAPGLTLTAYVQLGAVDGPSGSGSMQLEVAFSKSQLQGGSTLQVRYIIRKTSDPAHSTCPLPVEEAPSETSNPDLAYKRTTLAILQTPVPDSNLAAPTSVCELPPNHQCNRSFTRYCFPDNKTHGRQRHDQVSVQAPSKSLSAADIVHLGRACLHGLCSSLPDTAEASGAQPSSTPSANEPATHNSASVMPSLYDGNLLRRICPADLMGVSCEHEGLFRCELRSAVGL</sequence>
<dbReference type="EMBL" id="KZ559128">
    <property type="protein sequence ID" value="PLB39640.1"/>
    <property type="molecule type" value="Genomic_DNA"/>
</dbReference>
<keyword evidence="3" id="KW-1185">Reference proteome</keyword>